<sequence length="479" mass="53813">MQDSASSLPIQRRLAQWILRNRWLRTFYAWIPASLRTRVAKRMMAEPPAPVIMFPRRESWAAKRYPVTDAPVRFFALPQSVENGRGVNIFAYLRGQFGLAECARLYARALLGAGYPTALVDIDLNLPHGLDDRSLDSYIRDEAPYDIHLVFINPDYLVPAFESIGEARLRGKHIIACWFWELEIIPESWLPAIESVDEILVASEFVREAFARVTDKPVVCVPLPLSEVGDSGLQRVDFDIDAKSFVFLTSFDFNSYVYRKNPFAVIEAFAQAFPETRKDVLLLVKTSNGHRNPQSLRELLEKASADPRIVVRDQILGRADVHALQRCADVYVSLHHAEGFGLGLAECMAQGKPVIGTGWSGNLAFMDSHNSALVNYTIVPVQEGEYAHHEGQRWARADIDDAAAWMRRLADDPVLAQQLGARAQTSVLETLSAERAASALIDWFERIHMQRRQRAVAVPFSVSTVPSFSSSSQVDNFNA</sequence>
<dbReference type="CDD" id="cd03801">
    <property type="entry name" value="GT4_PimA-like"/>
    <property type="match status" value="1"/>
</dbReference>
<dbReference type="Gene3D" id="3.40.50.2000">
    <property type="entry name" value="Glycogen Phosphorylase B"/>
    <property type="match status" value="1"/>
</dbReference>
<name>A0ABW9MJP3_9XANT</name>
<dbReference type="RefSeq" id="WP_410049676.1">
    <property type="nucleotide sequence ID" value="NZ_JBJGBS010000025.1"/>
</dbReference>
<evidence type="ECO:0000313" key="1">
    <source>
        <dbReference type="EMBL" id="MFO3704960.1"/>
    </source>
</evidence>
<keyword evidence="2" id="KW-1185">Reference proteome</keyword>
<evidence type="ECO:0000313" key="2">
    <source>
        <dbReference type="Proteomes" id="UP001637990"/>
    </source>
</evidence>
<dbReference type="EC" id="2.4.-.-" evidence="1"/>
<keyword evidence="1" id="KW-0328">Glycosyltransferase</keyword>
<comment type="caution">
    <text evidence="1">The sequence shown here is derived from an EMBL/GenBank/DDBJ whole genome shotgun (WGS) entry which is preliminary data.</text>
</comment>
<reference evidence="1 2" key="1">
    <citation type="submission" date="2024-11" db="EMBL/GenBank/DDBJ databases">
        <title>Genome sequencing of Xanthomonas codiaei.</title>
        <authorList>
            <person name="Studholme D.J."/>
        </authorList>
    </citation>
    <scope>NUCLEOTIDE SEQUENCE [LARGE SCALE GENOMIC DNA]</scope>
    <source>
        <strain evidence="1 2">NCPPB 4350</strain>
    </source>
</reference>
<dbReference type="SUPFAM" id="SSF53756">
    <property type="entry name" value="UDP-Glycosyltransferase/glycogen phosphorylase"/>
    <property type="match status" value="1"/>
</dbReference>
<dbReference type="PANTHER" id="PTHR46656">
    <property type="entry name" value="PUTATIVE-RELATED"/>
    <property type="match status" value="1"/>
</dbReference>
<accession>A0ABW9MJP3</accession>
<organism evidence="1 2">
    <name type="scientific">Xanthomonas codiaei</name>
    <dbReference type="NCBI Taxonomy" id="56463"/>
    <lineage>
        <taxon>Bacteria</taxon>
        <taxon>Pseudomonadati</taxon>
        <taxon>Pseudomonadota</taxon>
        <taxon>Gammaproteobacteria</taxon>
        <taxon>Lysobacterales</taxon>
        <taxon>Lysobacteraceae</taxon>
        <taxon>Xanthomonas</taxon>
    </lineage>
</organism>
<dbReference type="EMBL" id="JBJGBS010000025">
    <property type="protein sequence ID" value="MFO3704960.1"/>
    <property type="molecule type" value="Genomic_DNA"/>
</dbReference>
<dbReference type="PANTHER" id="PTHR46656:SF3">
    <property type="entry name" value="PUTATIVE-RELATED"/>
    <property type="match status" value="1"/>
</dbReference>
<proteinExistence type="predicted"/>
<protein>
    <submittedName>
        <fullName evidence="1">Glycosyltransferase family 4 protein</fullName>
        <ecNumber evidence="1">2.4.-.-</ecNumber>
    </submittedName>
</protein>
<keyword evidence="1" id="KW-0808">Transferase</keyword>
<dbReference type="Pfam" id="PF13692">
    <property type="entry name" value="Glyco_trans_1_4"/>
    <property type="match status" value="1"/>
</dbReference>
<dbReference type="Proteomes" id="UP001637990">
    <property type="component" value="Unassembled WGS sequence"/>
</dbReference>
<dbReference type="GO" id="GO:0016757">
    <property type="term" value="F:glycosyltransferase activity"/>
    <property type="evidence" value="ECO:0007669"/>
    <property type="project" value="UniProtKB-KW"/>
</dbReference>
<gene>
    <name evidence="1" type="ORF">ACI6Q5_08195</name>
</gene>